<dbReference type="Pfam" id="PF09350">
    <property type="entry name" value="DJC28_CD"/>
    <property type="match status" value="1"/>
</dbReference>
<dbReference type="Proteomes" id="UP001071230">
    <property type="component" value="Unassembled WGS sequence"/>
</dbReference>
<name>A0A8S0WM10_9FIRM</name>
<evidence type="ECO:0000313" key="3">
    <source>
        <dbReference type="EMBL" id="CEJ06070.1"/>
    </source>
</evidence>
<dbReference type="EMBL" id="LR746496">
    <property type="protein sequence ID" value="CAA7600294.1"/>
    <property type="molecule type" value="Genomic_DNA"/>
</dbReference>
<sequence length="108" mass="12662">MSGIFAKIAEEKIREAIRNGEFDNLPARGKPINLDDWASLPVEIRLGYTLLKNTGYAPEEVQLLKEIAELREQLTVCPDHDEKKRIRQKLRELETRYNLAMELRKRKK</sequence>
<evidence type="ECO:0000259" key="1">
    <source>
        <dbReference type="Pfam" id="PF09350"/>
    </source>
</evidence>
<keyword evidence="4" id="KW-1185">Reference proteome</keyword>
<accession>A0A8S0WM10</accession>
<feature type="domain" description="DnaJ homologue subfamily C member 28 conserved" evidence="1">
    <location>
        <begin position="8"/>
        <end position="74"/>
    </location>
</feature>
<dbReference type="InterPro" id="IPR018961">
    <property type="entry name" value="DnaJ_homolog_subfam-C_membr-28"/>
</dbReference>
<gene>
    <name evidence="3" type="ORF">DEACI_0516</name>
    <name evidence="2" type="ORF">DEACI_0946</name>
</gene>
<protein>
    <recommendedName>
        <fullName evidence="1">DnaJ homologue subfamily C member 28 conserved domain-containing protein</fullName>
    </recommendedName>
</protein>
<dbReference type="PANTHER" id="PTHR39158:SF1">
    <property type="entry name" value="DNAJ HOMOLOG SUBFAMILY C MEMBER 28"/>
    <property type="match status" value="1"/>
</dbReference>
<dbReference type="KEGG" id="aacx:DEACI_0946"/>
<organism evidence="2">
    <name type="scientific">Acididesulfobacillus acetoxydans</name>
    <dbReference type="NCBI Taxonomy" id="1561005"/>
    <lineage>
        <taxon>Bacteria</taxon>
        <taxon>Bacillati</taxon>
        <taxon>Bacillota</taxon>
        <taxon>Clostridia</taxon>
        <taxon>Eubacteriales</taxon>
        <taxon>Peptococcaceae</taxon>
        <taxon>Acididesulfobacillus</taxon>
    </lineage>
</organism>
<reference evidence="2" key="2">
    <citation type="submission" date="2020-01" db="EMBL/GenBank/DDBJ databases">
        <authorList>
            <person name="Hornung B."/>
        </authorList>
    </citation>
    <scope>NUCLEOTIDE SEQUENCE</scope>
    <source>
        <strain evidence="2">PacBioINE</strain>
    </source>
</reference>
<dbReference type="InterPro" id="IPR052573">
    <property type="entry name" value="DnaJ_C_subfamily_28"/>
</dbReference>
<dbReference type="EMBL" id="CDGJ01000015">
    <property type="protein sequence ID" value="CEJ06070.1"/>
    <property type="molecule type" value="Genomic_DNA"/>
</dbReference>
<evidence type="ECO:0000313" key="4">
    <source>
        <dbReference type="Proteomes" id="UP001071230"/>
    </source>
</evidence>
<evidence type="ECO:0000313" key="2">
    <source>
        <dbReference type="EMBL" id="CAA7600294.1"/>
    </source>
</evidence>
<dbReference type="Proteomes" id="UP000836597">
    <property type="component" value="Chromosome"/>
</dbReference>
<dbReference type="RefSeq" id="WP_240983989.1">
    <property type="nucleotide sequence ID" value="NZ_CDGJ01000015.1"/>
</dbReference>
<dbReference type="PANTHER" id="PTHR39158">
    <property type="entry name" value="OS08G0560600 PROTEIN"/>
    <property type="match status" value="1"/>
</dbReference>
<dbReference type="AlphaFoldDB" id="A0A8S0WM10"/>
<reference evidence="3" key="1">
    <citation type="submission" date="2014-11" db="EMBL/GenBank/DDBJ databases">
        <authorList>
            <person name="Hornung B.V."/>
        </authorList>
    </citation>
    <scope>NUCLEOTIDE SEQUENCE</scope>
    <source>
        <strain evidence="3">INE</strain>
    </source>
</reference>
<proteinExistence type="predicted"/>